<evidence type="ECO:0000256" key="5">
    <source>
        <dbReference type="ARBA" id="ARBA00022692"/>
    </source>
</evidence>
<name>A0A7S3Z7V9_9EUKA</name>
<keyword evidence="8 10" id="KW-1133">Transmembrane helix</keyword>
<accession>A0A7S3Z7V9</accession>
<feature type="domain" description="Ribophorin II C-terminal" evidence="13">
    <location>
        <begin position="520"/>
        <end position="620"/>
    </location>
</feature>
<dbReference type="InterPro" id="IPR055373">
    <property type="entry name" value="Ribophorin_II_N"/>
</dbReference>
<evidence type="ECO:0000256" key="2">
    <source>
        <dbReference type="ARBA" id="ARBA00004477"/>
    </source>
</evidence>
<dbReference type="PANTHER" id="PTHR12640">
    <property type="entry name" value="RIBOPHORIN II"/>
    <property type="match status" value="1"/>
</dbReference>
<evidence type="ECO:0000256" key="4">
    <source>
        <dbReference type="ARBA" id="ARBA00009038"/>
    </source>
</evidence>
<feature type="chain" id="PRO_5031603031" description="Dolichyl-diphosphooligosaccharide--protein glycosyltransferase subunit 2" evidence="10">
    <location>
        <begin position="20"/>
        <end position="630"/>
    </location>
</feature>
<organism evidence="14">
    <name type="scientific">Lotharella globosa</name>
    <dbReference type="NCBI Taxonomy" id="91324"/>
    <lineage>
        <taxon>Eukaryota</taxon>
        <taxon>Sar</taxon>
        <taxon>Rhizaria</taxon>
        <taxon>Cercozoa</taxon>
        <taxon>Chlorarachniophyceae</taxon>
        <taxon>Lotharella</taxon>
    </lineage>
</organism>
<dbReference type="AlphaFoldDB" id="A0A7S3Z7V9"/>
<comment type="similarity">
    <text evidence="4 10">Belongs to the SWP1 family.</text>
</comment>
<comment type="function">
    <text evidence="1 10">Subunit of the oligosaccharyl transferase (OST) complex that catalyzes the initial transfer of a defined glycan (Glc(3)Man(9)GlcNAc(2) in eukaryotes) from the lipid carrier dolichol-pyrophosphate to an asparagine residue within an Asn-X-Ser/Thr consensus motif in nascent polypeptide chains, the first step in protein N-glycosylation. N-glycosylation occurs cotranslationally and the complex associates with the Sec61 complex at the channel-forming translocon complex that mediates protein translocation across the endoplasmic reticulum (ER). All subunits are required for a maximal enzyme activity.</text>
</comment>
<comment type="pathway">
    <text evidence="3 10">Protein modification; protein glycosylation.</text>
</comment>
<protein>
    <recommendedName>
        <fullName evidence="10">Dolichyl-diphosphooligosaccharide--protein glycosyltransferase subunit 2</fullName>
    </recommendedName>
    <alternativeName>
        <fullName evidence="10">Ribophorin-2</fullName>
    </alternativeName>
</protein>
<keyword evidence="7 10" id="KW-0256">Endoplasmic reticulum</keyword>
<evidence type="ECO:0000256" key="10">
    <source>
        <dbReference type="RuleBase" id="RU366029"/>
    </source>
</evidence>
<evidence type="ECO:0000256" key="6">
    <source>
        <dbReference type="ARBA" id="ARBA00022729"/>
    </source>
</evidence>
<dbReference type="EMBL" id="HBIV01036929">
    <property type="protein sequence ID" value="CAE0674559.1"/>
    <property type="molecule type" value="Transcribed_RNA"/>
</dbReference>
<comment type="subunit">
    <text evidence="10">Component of the oligosaccharyltransferase (OST) complex.</text>
</comment>
<evidence type="ECO:0000256" key="3">
    <source>
        <dbReference type="ARBA" id="ARBA00004922"/>
    </source>
</evidence>
<dbReference type="InterPro" id="IPR056790">
    <property type="entry name" value="Ribophorin_II_C"/>
</dbReference>
<dbReference type="Pfam" id="PF25147">
    <property type="entry name" value="Ribophorin_II_C"/>
    <property type="match status" value="1"/>
</dbReference>
<evidence type="ECO:0000313" key="14">
    <source>
        <dbReference type="EMBL" id="CAE0674559.1"/>
    </source>
</evidence>
<sequence length="630" mass="67555">MHGQLVGIALALLGVVASAELLEGPRVYLTEADKTRILGSLKAAETKGTYGDTKKTVLAFSALKELGEKVDVNDACKNLRISDNSISDLYYAATAGCKLKLSQARIKTLQAAIDGGEMADAYMAVSAVSHLSDEKKVKFDGAKVLLKSLKQPDGTYKASENSGKADAASTAYALKLTRILDPASKASAEPLLKLGKAVGGELYFTVPSRNRTGNVRLPTTSLVLETALASTGIKAAQISSIASFLLGSKYVRDVEDIYHLVHSLNLCAKNKVHIPVVVSIDSGVVKVTDVKGNAVSGVTTALVKATNIPSKNTIKDSKLGEDGSLPKMAAGVYSLEVQVVPEKEGVYSKQVAKRRITVKAKVVPKSAALYVTRSSKITDKDLKHLTKYPQSISEDLIVDESEHYLHLKFGLAGEGKKKPAVEPDQVFVQFTHVEKGKSAVFLAQTSGNVYGLKMNLGGSDFTENTFGPGLYHLSIIVGGALLEKSYNWKIAELQVKWPSENKPDSASESLAAKPEIRHIFQQPARRPNVVISLFFTVVVLAPLAIVYVGIGYLRLELKFPSGTQRLWAMGFLGSLIAYLILNVMYFLVLNIFQALAGLGIVSVVATLAGNRALNFLNAARKTGSGSKKND</sequence>
<dbReference type="Pfam" id="PF05817">
    <property type="entry name" value="Ribophorin_II"/>
    <property type="match status" value="1"/>
</dbReference>
<evidence type="ECO:0000256" key="7">
    <source>
        <dbReference type="ARBA" id="ARBA00022824"/>
    </source>
</evidence>
<evidence type="ECO:0000259" key="11">
    <source>
        <dbReference type="Pfam" id="PF05817"/>
    </source>
</evidence>
<dbReference type="Pfam" id="PF23860">
    <property type="entry name" value="Ribophorin_II_3rd"/>
    <property type="match status" value="1"/>
</dbReference>
<feature type="domain" description="Ribophorin II third" evidence="12">
    <location>
        <begin position="383"/>
        <end position="494"/>
    </location>
</feature>
<dbReference type="PANTHER" id="PTHR12640:SF0">
    <property type="entry name" value="DOLICHYL-DIPHOSPHOOLIGOSACCHARIDE--PROTEIN GLYCOSYLTRANSFERASE SUBUNIT 2"/>
    <property type="match status" value="1"/>
</dbReference>
<evidence type="ECO:0000256" key="8">
    <source>
        <dbReference type="ARBA" id="ARBA00022989"/>
    </source>
</evidence>
<feature type="domain" description="Ribophorin II N-terminal" evidence="11">
    <location>
        <begin position="29"/>
        <end position="176"/>
    </location>
</feature>
<evidence type="ECO:0000256" key="9">
    <source>
        <dbReference type="ARBA" id="ARBA00023136"/>
    </source>
</evidence>
<evidence type="ECO:0000259" key="13">
    <source>
        <dbReference type="Pfam" id="PF25147"/>
    </source>
</evidence>
<feature type="transmembrane region" description="Helical" evidence="10">
    <location>
        <begin position="529"/>
        <end position="554"/>
    </location>
</feature>
<keyword evidence="9 10" id="KW-0472">Membrane</keyword>
<dbReference type="UniPathway" id="UPA00378"/>
<dbReference type="InterPro" id="IPR055374">
    <property type="entry name" value="Ribophorin_II_3rd"/>
</dbReference>
<dbReference type="GO" id="GO:0008250">
    <property type="term" value="C:oligosaccharyltransferase complex"/>
    <property type="evidence" value="ECO:0007669"/>
    <property type="project" value="UniProtKB-UniRule"/>
</dbReference>
<gene>
    <name evidence="14" type="ORF">LGLO00237_LOCUS26333</name>
</gene>
<feature type="transmembrane region" description="Helical" evidence="10">
    <location>
        <begin position="594"/>
        <end position="613"/>
    </location>
</feature>
<dbReference type="InterPro" id="IPR008814">
    <property type="entry name" value="Swp1"/>
</dbReference>
<dbReference type="GO" id="GO:0006487">
    <property type="term" value="P:protein N-linked glycosylation"/>
    <property type="evidence" value="ECO:0007669"/>
    <property type="project" value="UniProtKB-UniRule"/>
</dbReference>
<proteinExistence type="inferred from homology"/>
<comment type="subcellular location">
    <subcellularLocation>
        <location evidence="2 10">Endoplasmic reticulum membrane</location>
        <topology evidence="2 10">Multi-pass membrane protein</topology>
    </subcellularLocation>
</comment>
<reference evidence="14" key="1">
    <citation type="submission" date="2021-01" db="EMBL/GenBank/DDBJ databases">
        <authorList>
            <person name="Corre E."/>
            <person name="Pelletier E."/>
            <person name="Niang G."/>
            <person name="Scheremetjew M."/>
            <person name="Finn R."/>
            <person name="Kale V."/>
            <person name="Holt S."/>
            <person name="Cochrane G."/>
            <person name="Meng A."/>
            <person name="Brown T."/>
            <person name="Cohen L."/>
        </authorList>
    </citation>
    <scope>NUCLEOTIDE SEQUENCE</scope>
    <source>
        <strain evidence="14">CCCM811</strain>
    </source>
</reference>
<feature type="transmembrane region" description="Helical" evidence="10">
    <location>
        <begin position="566"/>
        <end position="588"/>
    </location>
</feature>
<evidence type="ECO:0000256" key="1">
    <source>
        <dbReference type="ARBA" id="ARBA00002791"/>
    </source>
</evidence>
<feature type="signal peptide" evidence="10">
    <location>
        <begin position="1"/>
        <end position="19"/>
    </location>
</feature>
<evidence type="ECO:0000259" key="12">
    <source>
        <dbReference type="Pfam" id="PF23860"/>
    </source>
</evidence>
<keyword evidence="5 10" id="KW-0812">Transmembrane</keyword>
<keyword evidence="6 10" id="KW-0732">Signal</keyword>